<evidence type="ECO:0000259" key="10">
    <source>
        <dbReference type="PROSITE" id="PS50180"/>
    </source>
</evidence>
<keyword evidence="8 9" id="KW-0968">Cytoplasmic vesicle</keyword>
<keyword evidence="4 9" id="KW-0813">Transport</keyword>
<dbReference type="OrthoDB" id="28053at2759"/>
<evidence type="ECO:0000256" key="7">
    <source>
        <dbReference type="ARBA" id="ARBA00023136"/>
    </source>
</evidence>
<evidence type="ECO:0000313" key="12">
    <source>
        <dbReference type="Proteomes" id="UP000187283"/>
    </source>
</evidence>
<evidence type="ECO:0000256" key="1">
    <source>
        <dbReference type="ARBA" id="ARBA00004156"/>
    </source>
</evidence>
<dbReference type="GO" id="GO:0016482">
    <property type="term" value="P:cytosolic transport"/>
    <property type="evidence" value="ECO:0007669"/>
    <property type="project" value="UniProtKB-ARBA"/>
</dbReference>
<dbReference type="Pfam" id="PF02883">
    <property type="entry name" value="Alpha_adaptinC2"/>
    <property type="match status" value="1"/>
</dbReference>
<dbReference type="GO" id="GO:0005829">
    <property type="term" value="C:cytosol"/>
    <property type="evidence" value="ECO:0007669"/>
    <property type="project" value="GOC"/>
</dbReference>
<gene>
    <name evidence="11" type="ORF">AYI70_g1171</name>
</gene>
<dbReference type="InterPro" id="IPR008153">
    <property type="entry name" value="GAE_dom"/>
</dbReference>
<keyword evidence="6 9" id="KW-0333">Golgi apparatus</keyword>
<dbReference type="GO" id="GO:0006886">
    <property type="term" value="P:intracellular protein transport"/>
    <property type="evidence" value="ECO:0007669"/>
    <property type="project" value="UniProtKB-UniRule"/>
</dbReference>
<dbReference type="PIRSF" id="PIRSF037094">
    <property type="entry name" value="AP1_complex_gamma"/>
    <property type="match status" value="1"/>
</dbReference>
<dbReference type="EMBL" id="LSSN01000237">
    <property type="protein sequence ID" value="OMJ25040.1"/>
    <property type="molecule type" value="Genomic_DNA"/>
</dbReference>
<comment type="subcellular location">
    <subcellularLocation>
        <location evidence="1">Cytoplasmic vesicle membrane</location>
    </subcellularLocation>
    <subcellularLocation>
        <location evidence="2">Golgi apparatus</location>
    </subcellularLocation>
</comment>
<dbReference type="InterPro" id="IPR008152">
    <property type="entry name" value="Clathrin_a/b/g-adaptin_app_Ig"/>
</dbReference>
<dbReference type="GO" id="GO:0016192">
    <property type="term" value="P:vesicle-mediated transport"/>
    <property type="evidence" value="ECO:0007669"/>
    <property type="project" value="InterPro"/>
</dbReference>
<dbReference type="AlphaFoldDB" id="A0A1R1YDT6"/>
<protein>
    <recommendedName>
        <fullName evidence="9">AP-1 complex subunit gamma</fullName>
    </recommendedName>
</protein>
<dbReference type="Gene3D" id="1.25.10.10">
    <property type="entry name" value="Leucine-rich Repeat Variant"/>
    <property type="match status" value="1"/>
</dbReference>
<dbReference type="InterPro" id="IPR050840">
    <property type="entry name" value="Adaptor_Complx_Large_Subunit"/>
</dbReference>
<dbReference type="InterPro" id="IPR002553">
    <property type="entry name" value="Clathrin/coatomer_adapt-like_N"/>
</dbReference>
<comment type="similarity">
    <text evidence="3 9">Belongs to the adaptor complexes large subunit family.</text>
</comment>
<dbReference type="SUPFAM" id="SSF48371">
    <property type="entry name" value="ARM repeat"/>
    <property type="match status" value="1"/>
</dbReference>
<dbReference type="InterPro" id="IPR013041">
    <property type="entry name" value="Clathrin_app_Ig-like_sf"/>
</dbReference>
<dbReference type="GO" id="GO:0030121">
    <property type="term" value="C:AP-1 adaptor complex"/>
    <property type="evidence" value="ECO:0007669"/>
    <property type="project" value="InterPro"/>
</dbReference>
<organism evidence="11 12">
    <name type="scientific">Smittium culicis</name>
    <dbReference type="NCBI Taxonomy" id="133412"/>
    <lineage>
        <taxon>Eukaryota</taxon>
        <taxon>Fungi</taxon>
        <taxon>Fungi incertae sedis</taxon>
        <taxon>Zoopagomycota</taxon>
        <taxon>Kickxellomycotina</taxon>
        <taxon>Harpellomycetes</taxon>
        <taxon>Harpellales</taxon>
        <taxon>Legeriomycetaceae</taxon>
        <taxon>Smittium</taxon>
    </lineage>
</organism>
<dbReference type="PANTHER" id="PTHR22780">
    <property type="entry name" value="ADAPTIN, ALPHA/GAMMA/EPSILON"/>
    <property type="match status" value="1"/>
</dbReference>
<evidence type="ECO:0000256" key="6">
    <source>
        <dbReference type="ARBA" id="ARBA00023034"/>
    </source>
</evidence>
<evidence type="ECO:0000256" key="4">
    <source>
        <dbReference type="ARBA" id="ARBA00022448"/>
    </source>
</evidence>
<dbReference type="InterPro" id="IPR016024">
    <property type="entry name" value="ARM-type_fold"/>
</dbReference>
<evidence type="ECO:0000256" key="8">
    <source>
        <dbReference type="ARBA" id="ARBA00023329"/>
    </source>
</evidence>
<evidence type="ECO:0000256" key="9">
    <source>
        <dbReference type="PIRNR" id="PIRNR037094"/>
    </source>
</evidence>
<dbReference type="InterPro" id="IPR011989">
    <property type="entry name" value="ARM-like"/>
</dbReference>
<evidence type="ECO:0000313" key="11">
    <source>
        <dbReference type="EMBL" id="OMJ25040.1"/>
    </source>
</evidence>
<dbReference type="Proteomes" id="UP000187283">
    <property type="component" value="Unassembled WGS sequence"/>
</dbReference>
<keyword evidence="7 9" id="KW-0472">Membrane</keyword>
<dbReference type="Pfam" id="PF01602">
    <property type="entry name" value="Adaptin_N"/>
    <property type="match status" value="1"/>
</dbReference>
<feature type="domain" description="GAE" evidence="10">
    <location>
        <begin position="823"/>
        <end position="941"/>
    </location>
</feature>
<dbReference type="InterPro" id="IPR017107">
    <property type="entry name" value="AP1_complex_gsu"/>
</dbReference>
<dbReference type="SMART" id="SM00809">
    <property type="entry name" value="Alpha_adaptinC2"/>
    <property type="match status" value="1"/>
</dbReference>
<name>A0A1R1YDT6_9FUNG</name>
<dbReference type="STRING" id="133412.A0A1R1YDT6"/>
<accession>A0A1R1YDT6</accession>
<evidence type="ECO:0000256" key="3">
    <source>
        <dbReference type="ARBA" id="ARBA00006613"/>
    </source>
</evidence>
<sequence length="945" mass="104881">MYLRLRDLIRAVRVSKTAADERSIIQKESAGIRTSFKESNSQDVRFSNIQKLLYIYLLGYPVQFGQLECLKLVASNKYSDKRVGYLGVMVLLDENQEIMTLLTNSLKNDLQSSDDYITGLALCTLSVIGSEEASRDLVDDVVRLIGSSRSFIRKKAVLAALRIVRKVPEFIDTFMTRSRSLLGDKNHGVQISAVALLSEMCTSNPNAMETVQKMVPIIVRQLRSLLNSVSNDHDVAGINDPFLQIGFLKLLRLLGSGSVVVADEINDVLTQVMTQTDESKNAGTSVLYECIKVVLAIPSEKSLRVLAINLLGKFLEHKDNNIRYVALTMLLQAMVTESASVLRVQSTIVHCIRDSDISIRRHALDLTFALINKNNVRKLTTELLDLLPEIDIEFRKKMAHKLFVVAELFSHSPEYCMDVKLKTLYLSGKYLSVEDMSWFITEISNQDKYDTNLKRYATRFAFSGLTKRFQTIQSNSFDPEDKFIIVAAWILGEFGELAIDNNSTLVLDRNNLTNENLFGFSLETPSPREIVDILDKIFEANNYASQVSLTSLAKLCGRNLLDDSLKAFVLNKLKMYLVSSNSELQTRSVHYIELFKDAPADLVMNVTDKMPAPVLPLPKITSDELNPAMIKFSNISEMMRIDDSNGDLLNDITPASDSPKINPTTSVSIVNDLLGLMDDTPQSQTQTHDPSNAFAHAPQNNSKVSNLIDDLVSMTMETNKSQISAPAQTLDIFGDIGINNTMKAMETSTHKNLSNGLHDLNNILSAGNTPNLSSVSPKPSPAYNISSNTPNISEGLSGIPTTAFNTNNSLDSTLNVTTDNEIGFNHNYTAYNKNGLIISLTPSKSATNPDIIDILSNFENSSSETISNLNFQVAVPRLYNVSQKLQMLPPSGNSIEPNSGNLTQIFRISNPSKAQIRLRMKISFRYGNNSIDEIAEFDSFGSIVV</sequence>
<dbReference type="SUPFAM" id="SSF49348">
    <property type="entry name" value="Clathrin adaptor appendage domain"/>
    <property type="match status" value="1"/>
</dbReference>
<dbReference type="Gene3D" id="2.60.40.1230">
    <property type="match status" value="1"/>
</dbReference>
<keyword evidence="12" id="KW-1185">Reference proteome</keyword>
<evidence type="ECO:0000256" key="2">
    <source>
        <dbReference type="ARBA" id="ARBA00004555"/>
    </source>
</evidence>
<keyword evidence="5 9" id="KW-0653">Protein transport</keyword>
<reference evidence="11 12" key="1">
    <citation type="submission" date="2017-01" db="EMBL/GenBank/DDBJ databases">
        <authorList>
            <person name="Mah S.A."/>
            <person name="Swanson W.J."/>
            <person name="Moy G.W."/>
            <person name="Vacquier V.D."/>
        </authorList>
    </citation>
    <scope>NUCLEOTIDE SEQUENCE [LARGE SCALE GENOMIC DNA]</scope>
    <source>
        <strain evidence="11 12">GSMNP</strain>
    </source>
</reference>
<comment type="caution">
    <text evidence="11">The sequence shown here is derived from an EMBL/GenBank/DDBJ whole genome shotgun (WGS) entry which is preliminary data.</text>
</comment>
<evidence type="ECO:0000256" key="5">
    <source>
        <dbReference type="ARBA" id="ARBA00022927"/>
    </source>
</evidence>
<proteinExistence type="inferred from homology"/>
<dbReference type="PROSITE" id="PS50180">
    <property type="entry name" value="GAE"/>
    <property type="match status" value="1"/>
</dbReference>